<keyword evidence="1" id="KW-0472">Membrane</keyword>
<dbReference type="AlphaFoldDB" id="A0A3B0TMU3"/>
<feature type="transmembrane region" description="Helical" evidence="1">
    <location>
        <begin position="18"/>
        <end position="36"/>
    </location>
</feature>
<keyword evidence="1" id="KW-0812">Transmembrane</keyword>
<sequence length="274" mass="32159">MKFLNHNFTLLDDKKDRFLLIGICFVFSVFFVNLFVPFNINRWVDDSGFIQFMRLSSYGLVVALVFLVSQFPLRKLLGIQKFKVKTYILWLTGEVILISFVYILLYGDIVGNLLNDFTYSFKYTLLGIFLPYSFALLIIFYRKNNIEIKRLKKSLSKPLESKMVALKDENGKVKYSFLHENLLFFEAADNYVSVYFLQEGKVQRRLLRNSLKSIEGQLSGYTFKRCHRSFLINLRNLEFTQKDSKRLQLKMKGVGTFIPASQKYSSLFADFLSR</sequence>
<dbReference type="InterPro" id="IPR046947">
    <property type="entry name" value="LytR-like"/>
</dbReference>
<proteinExistence type="predicted"/>
<organism evidence="3">
    <name type="scientific">hydrothermal vent metagenome</name>
    <dbReference type="NCBI Taxonomy" id="652676"/>
    <lineage>
        <taxon>unclassified sequences</taxon>
        <taxon>metagenomes</taxon>
        <taxon>ecological metagenomes</taxon>
    </lineage>
</organism>
<feature type="transmembrane region" description="Helical" evidence="1">
    <location>
        <begin position="119"/>
        <end position="141"/>
    </location>
</feature>
<feature type="transmembrane region" description="Helical" evidence="1">
    <location>
        <begin position="88"/>
        <end position="107"/>
    </location>
</feature>
<feature type="domain" description="HTH LytTR-type" evidence="2">
    <location>
        <begin position="181"/>
        <end position="274"/>
    </location>
</feature>
<evidence type="ECO:0000313" key="3">
    <source>
        <dbReference type="EMBL" id="VAW20031.1"/>
    </source>
</evidence>
<dbReference type="PANTHER" id="PTHR37299:SF1">
    <property type="entry name" value="STAGE 0 SPORULATION PROTEIN A HOMOLOG"/>
    <property type="match status" value="1"/>
</dbReference>
<dbReference type="SMART" id="SM00850">
    <property type="entry name" value="LytTR"/>
    <property type="match status" value="1"/>
</dbReference>
<dbReference type="InterPro" id="IPR007492">
    <property type="entry name" value="LytTR_DNA-bd_dom"/>
</dbReference>
<dbReference type="Pfam" id="PF04397">
    <property type="entry name" value="LytTR"/>
    <property type="match status" value="1"/>
</dbReference>
<evidence type="ECO:0000259" key="2">
    <source>
        <dbReference type="PROSITE" id="PS50930"/>
    </source>
</evidence>
<gene>
    <name evidence="3" type="ORF">MNBD_BACTEROID01-696</name>
</gene>
<dbReference type="EMBL" id="UOEP01000111">
    <property type="protein sequence ID" value="VAW20031.1"/>
    <property type="molecule type" value="Genomic_DNA"/>
</dbReference>
<feature type="transmembrane region" description="Helical" evidence="1">
    <location>
        <begin position="48"/>
        <end position="68"/>
    </location>
</feature>
<reference evidence="3" key="1">
    <citation type="submission" date="2018-06" db="EMBL/GenBank/DDBJ databases">
        <authorList>
            <person name="Zhirakovskaya E."/>
        </authorList>
    </citation>
    <scope>NUCLEOTIDE SEQUENCE</scope>
</reference>
<dbReference type="GO" id="GO:0000156">
    <property type="term" value="F:phosphorelay response regulator activity"/>
    <property type="evidence" value="ECO:0007669"/>
    <property type="project" value="InterPro"/>
</dbReference>
<evidence type="ECO:0000256" key="1">
    <source>
        <dbReference type="SAM" id="Phobius"/>
    </source>
</evidence>
<dbReference type="GO" id="GO:0003677">
    <property type="term" value="F:DNA binding"/>
    <property type="evidence" value="ECO:0007669"/>
    <property type="project" value="InterPro"/>
</dbReference>
<accession>A0A3B0TMU3</accession>
<protein>
    <recommendedName>
        <fullName evidence="2">HTH LytTR-type domain-containing protein</fullName>
    </recommendedName>
</protein>
<dbReference type="PANTHER" id="PTHR37299">
    <property type="entry name" value="TRANSCRIPTIONAL REGULATOR-RELATED"/>
    <property type="match status" value="1"/>
</dbReference>
<dbReference type="Gene3D" id="2.40.50.1020">
    <property type="entry name" value="LytTr DNA-binding domain"/>
    <property type="match status" value="1"/>
</dbReference>
<keyword evidence="1" id="KW-1133">Transmembrane helix</keyword>
<dbReference type="PROSITE" id="PS50930">
    <property type="entry name" value="HTH_LYTTR"/>
    <property type="match status" value="1"/>
</dbReference>
<name>A0A3B0TMU3_9ZZZZ</name>